<protein>
    <recommendedName>
        <fullName evidence="4">Imelysin-like domain-containing protein</fullName>
    </recommendedName>
</protein>
<dbReference type="InterPro" id="IPR034984">
    <property type="entry name" value="Imelysin-like_IPPA"/>
</dbReference>
<comment type="subcellular location">
    <subcellularLocation>
        <location evidence="1">Cell envelope</location>
    </subcellularLocation>
</comment>
<dbReference type="GO" id="GO:0030313">
    <property type="term" value="C:cell envelope"/>
    <property type="evidence" value="ECO:0007669"/>
    <property type="project" value="UniProtKB-SubCell"/>
</dbReference>
<dbReference type="KEGG" id="mmyr:MXMO3_01165"/>
<feature type="signal peptide" evidence="3">
    <location>
        <begin position="1"/>
        <end position="23"/>
    </location>
</feature>
<proteinExistence type="predicted"/>
<dbReference type="CDD" id="cd14659">
    <property type="entry name" value="Imelysin-like_IPPA"/>
    <property type="match status" value="1"/>
</dbReference>
<keyword evidence="2 3" id="KW-0732">Signal</keyword>
<dbReference type="AlphaFoldDB" id="A0A2R4MCS8"/>
<evidence type="ECO:0000313" key="6">
    <source>
        <dbReference type="Proteomes" id="UP000258927"/>
    </source>
</evidence>
<gene>
    <name evidence="5" type="ORF">MXMO3_01165</name>
</gene>
<dbReference type="RefSeq" id="WP_117395247.1">
    <property type="nucleotide sequence ID" value="NZ_CP021330.1"/>
</dbReference>
<feature type="domain" description="Imelysin-like" evidence="4">
    <location>
        <begin position="35"/>
        <end position="320"/>
    </location>
</feature>
<evidence type="ECO:0000256" key="1">
    <source>
        <dbReference type="ARBA" id="ARBA00004196"/>
    </source>
</evidence>
<feature type="chain" id="PRO_5015361981" description="Imelysin-like domain-containing protein" evidence="3">
    <location>
        <begin position="24"/>
        <end position="352"/>
    </location>
</feature>
<dbReference type="Pfam" id="PF09375">
    <property type="entry name" value="Peptidase_M75"/>
    <property type="match status" value="1"/>
</dbReference>
<dbReference type="InterPro" id="IPR038352">
    <property type="entry name" value="Imelysin_sf"/>
</dbReference>
<evidence type="ECO:0000256" key="2">
    <source>
        <dbReference type="ARBA" id="ARBA00022729"/>
    </source>
</evidence>
<dbReference type="Proteomes" id="UP000258927">
    <property type="component" value="Chromosome"/>
</dbReference>
<reference evidence="5 6" key="1">
    <citation type="submission" date="2017-05" db="EMBL/GenBank/DDBJ databases">
        <title>Genome Analysis of Maritalea myrionectae HL2708#5.</title>
        <authorList>
            <consortium name="Cotde Inc.-PKNU"/>
            <person name="Jang D."/>
            <person name="Oh H.-M."/>
        </authorList>
    </citation>
    <scope>NUCLEOTIDE SEQUENCE [LARGE SCALE GENOMIC DNA]</scope>
    <source>
        <strain evidence="5 6">HL2708#5</strain>
    </source>
</reference>
<evidence type="ECO:0000256" key="3">
    <source>
        <dbReference type="SAM" id="SignalP"/>
    </source>
</evidence>
<dbReference type="EMBL" id="CP021330">
    <property type="protein sequence ID" value="AVX03696.1"/>
    <property type="molecule type" value="Genomic_DNA"/>
</dbReference>
<evidence type="ECO:0000313" key="5">
    <source>
        <dbReference type="EMBL" id="AVX03696.1"/>
    </source>
</evidence>
<evidence type="ECO:0000259" key="4">
    <source>
        <dbReference type="Pfam" id="PF09375"/>
    </source>
</evidence>
<keyword evidence="6" id="KW-1185">Reference proteome</keyword>
<dbReference type="STRING" id="1122213.GCA_000423365_01631"/>
<dbReference type="InterPro" id="IPR018976">
    <property type="entry name" value="Imelysin-like"/>
</dbReference>
<name>A0A2R4MCS8_9HYPH</name>
<sequence>MMKHAAQFAPFALSLIMASSAQAQDPSAMLTDYLVPAYQQLAATADAQIDAMETLCQTPSEANLHTAREGFADLVSAYAYAEPVRFGPIKLNDRLERLYFWPDRKSTGLKQVQKALVGEDESVLSVDSLQDKSVALQGLNALEYVLHGALADKLKTDANSHACRYGETIAQNMWAMADQMVVDLVAEDGLIAQFENPQERSALFRTEEDVLKISFETFSHFPEIISATRLNEWAEEKPNLNVLPLRRAGLSMNLVLRDIEGVSAAFDAFTGTDEHEEMLASAFDAYRFELDNALRNAKELSAHSNQEILADDALRKKVHYLRIVLNSLRDIANEQIAPELGLVVGFSSLDGD</sequence>
<dbReference type="Gene3D" id="1.20.1420.20">
    <property type="entry name" value="M75 peptidase, HXXE motif"/>
    <property type="match status" value="1"/>
</dbReference>
<organism evidence="5 6">
    <name type="scientific">Maritalea myrionectae</name>
    <dbReference type="NCBI Taxonomy" id="454601"/>
    <lineage>
        <taxon>Bacteria</taxon>
        <taxon>Pseudomonadati</taxon>
        <taxon>Pseudomonadota</taxon>
        <taxon>Alphaproteobacteria</taxon>
        <taxon>Hyphomicrobiales</taxon>
        <taxon>Devosiaceae</taxon>
        <taxon>Maritalea</taxon>
    </lineage>
</organism>
<accession>A0A2R4MCS8</accession>